<dbReference type="RefSeq" id="WP_092090991.1">
    <property type="nucleotide sequence ID" value="NZ_FOQE01000002.1"/>
</dbReference>
<dbReference type="EMBL" id="FOQE01000002">
    <property type="protein sequence ID" value="SFH55231.1"/>
    <property type="molecule type" value="Genomic_DNA"/>
</dbReference>
<dbReference type="SUPFAM" id="SSF88713">
    <property type="entry name" value="Glycoside hydrolase/deacetylase"/>
    <property type="match status" value="1"/>
</dbReference>
<dbReference type="InterPro" id="IPR028995">
    <property type="entry name" value="Glyco_hydro_57/38_cen_sf"/>
</dbReference>
<dbReference type="InterPro" id="IPR015341">
    <property type="entry name" value="Glyco_hydro_38_cen"/>
</dbReference>
<dbReference type="SUPFAM" id="SSF74650">
    <property type="entry name" value="Galactose mutarotase-like"/>
    <property type="match status" value="1"/>
</dbReference>
<dbReference type="InterPro" id="IPR027291">
    <property type="entry name" value="Glyco_hydro_38_N_sf"/>
</dbReference>
<keyword evidence="4" id="KW-0326">Glycosidase</keyword>
<dbReference type="Pfam" id="PF01074">
    <property type="entry name" value="Glyco_hydro_38N"/>
    <property type="match status" value="1"/>
</dbReference>
<sequence>MIKAYLVQHTHWDREWYFTTEDAKVLSDQVFTEALTELEKNKNVNFYLDGQTSIVDEYVELNPEMLPLIKKLNKEKRLFIGPWFTQTDALLVDAESIFRNLIIGINDTIDKYEKPSMLGYLPDTFGFNAQMPTLLVHAGIDNILFWRGTDFEKLVQSPYFKWNGLGEKEIIGINFPFGYMTGLLTEDALSNPKEFVTNKLDPSIKFLSDNGNHDTILIPSGIDQKNMVMNFDKTIDEINKMSNYENYVGDYEFFVDQLRQKDYLPKYKGELRMPKYSRAHRTIGSVRTDLKLNNFYLEQVLLRRIEPLMVIAKDIGINISLGLLKRLWKKVLENQAHDSIGGCVSDSVAKDIYHRIKEAKEIAEGIENLIVKKIADQLELAHNEVLVFNTDPYSYSGTKVVHITSRTKNIKFESSATNILVEEKYYPERHNVQKLVASGFDYITEPAYYELDIMIDVDLPPMGYSVVTFKEDAEPLIEEKIVEENSINNEFYIITFEKNVLILETQNGNKYENFVYLENQANDGDTYDFSPLLNDSPIKLTFETAKVAKLPDTDTLILSGKKALPKDLADRTNNEPDTELVKYEVHLNLRKDSQLIEGKIFIDNQVLSHRTRLVLNTKDSSEKSISKIQNGFIEKQPQSIEENWAEKYSEKPVNVEIFDKSVSVENSKETVTVFADGLKEFERVSDKLYITLFATTGQLGKPDIAWRPGRASGDTTNEGHIMMSTPMAQEIGMYEVSFAILVEDGKINEEKISKIEFQRLAQSISYQRQNLNKFVHRLDNKIWPTNNEILVKRSYSLFELPENLLVSAIYPSFKSSTPNTYVIRLANPTSQKISIESNILNNFEVVDAIEKPVKQCRDIAPYDYVTIKSKLK</sequence>
<name>A0A1I3B0M8_9LACT</name>
<dbReference type="InterPro" id="IPR037094">
    <property type="entry name" value="Glyco_hydro_38_cen_sf"/>
</dbReference>
<dbReference type="Gene3D" id="1.20.1270.50">
    <property type="entry name" value="Glycoside hydrolase family 38, central domain"/>
    <property type="match status" value="1"/>
</dbReference>
<feature type="domain" description="Glycoside hydrolase family 38 central" evidence="5">
    <location>
        <begin position="278"/>
        <end position="356"/>
    </location>
</feature>
<dbReference type="GO" id="GO:0006013">
    <property type="term" value="P:mannose metabolic process"/>
    <property type="evidence" value="ECO:0007669"/>
    <property type="project" value="InterPro"/>
</dbReference>
<dbReference type="GO" id="GO:0030246">
    <property type="term" value="F:carbohydrate binding"/>
    <property type="evidence" value="ECO:0007669"/>
    <property type="project" value="InterPro"/>
</dbReference>
<dbReference type="Gene3D" id="3.20.110.10">
    <property type="entry name" value="Glycoside hydrolase 38, N terminal domain"/>
    <property type="match status" value="1"/>
</dbReference>
<dbReference type="InterPro" id="IPR011330">
    <property type="entry name" value="Glyco_hydro/deAcase_b/a-brl"/>
</dbReference>
<keyword evidence="2" id="KW-0479">Metal-binding</keyword>
<dbReference type="AlphaFoldDB" id="A0A1I3B0M8"/>
<dbReference type="InterPro" id="IPR011013">
    <property type="entry name" value="Gal_mutarotase_sf_dom"/>
</dbReference>
<keyword evidence="3" id="KW-0378">Hydrolase</keyword>
<keyword evidence="7" id="KW-1185">Reference proteome</keyword>
<accession>A0A1I3B0M8</accession>
<dbReference type="InterPro" id="IPR000602">
    <property type="entry name" value="Glyco_hydro_38_N"/>
</dbReference>
<evidence type="ECO:0000313" key="6">
    <source>
        <dbReference type="EMBL" id="SFH55231.1"/>
    </source>
</evidence>
<proteinExistence type="inferred from homology"/>
<dbReference type="Pfam" id="PF09261">
    <property type="entry name" value="Alpha-mann_mid"/>
    <property type="match status" value="1"/>
</dbReference>
<gene>
    <name evidence="6" type="ORF">SAMN04489868_102138</name>
</gene>
<dbReference type="PANTHER" id="PTHR46017">
    <property type="entry name" value="ALPHA-MANNOSIDASE 2C1"/>
    <property type="match status" value="1"/>
</dbReference>
<dbReference type="GO" id="GO:0009313">
    <property type="term" value="P:oligosaccharide catabolic process"/>
    <property type="evidence" value="ECO:0007669"/>
    <property type="project" value="TreeGrafter"/>
</dbReference>
<comment type="similarity">
    <text evidence="1">Belongs to the glycosyl hydrolase 38 family.</text>
</comment>
<dbReference type="OrthoDB" id="9764050at2"/>
<evidence type="ECO:0000256" key="2">
    <source>
        <dbReference type="ARBA" id="ARBA00022723"/>
    </source>
</evidence>
<dbReference type="Gene3D" id="2.70.98.30">
    <property type="entry name" value="Golgi alpha-mannosidase II, domain 4"/>
    <property type="match status" value="1"/>
</dbReference>
<evidence type="ECO:0000256" key="3">
    <source>
        <dbReference type="ARBA" id="ARBA00022801"/>
    </source>
</evidence>
<organism evidence="6 7">
    <name type="scientific">Pisciglobus halotolerans</name>
    <dbReference type="NCBI Taxonomy" id="745365"/>
    <lineage>
        <taxon>Bacteria</taxon>
        <taxon>Bacillati</taxon>
        <taxon>Bacillota</taxon>
        <taxon>Bacilli</taxon>
        <taxon>Lactobacillales</taxon>
        <taxon>Carnobacteriaceae</taxon>
    </lineage>
</organism>
<dbReference type="SUPFAM" id="SSF88688">
    <property type="entry name" value="Families 57/38 glycoside transferase middle domain"/>
    <property type="match status" value="1"/>
</dbReference>
<evidence type="ECO:0000259" key="5">
    <source>
        <dbReference type="SMART" id="SM00872"/>
    </source>
</evidence>
<evidence type="ECO:0000313" key="7">
    <source>
        <dbReference type="Proteomes" id="UP000198668"/>
    </source>
</evidence>
<dbReference type="GO" id="GO:0046872">
    <property type="term" value="F:metal ion binding"/>
    <property type="evidence" value="ECO:0007669"/>
    <property type="project" value="UniProtKB-KW"/>
</dbReference>
<dbReference type="Proteomes" id="UP000198668">
    <property type="component" value="Unassembled WGS sequence"/>
</dbReference>
<protein>
    <submittedName>
        <fullName evidence="6">Alpha-mannosidase</fullName>
    </submittedName>
</protein>
<evidence type="ECO:0000256" key="4">
    <source>
        <dbReference type="ARBA" id="ARBA00023295"/>
    </source>
</evidence>
<dbReference type="SMART" id="SM00872">
    <property type="entry name" value="Alpha-mann_mid"/>
    <property type="match status" value="1"/>
</dbReference>
<dbReference type="PANTHER" id="PTHR46017:SF2">
    <property type="entry name" value="MANNOSYLGLYCERATE HYDROLASE"/>
    <property type="match status" value="1"/>
</dbReference>
<dbReference type="GO" id="GO:0004559">
    <property type="term" value="F:alpha-mannosidase activity"/>
    <property type="evidence" value="ECO:0007669"/>
    <property type="project" value="InterPro"/>
</dbReference>
<reference evidence="6 7" key="1">
    <citation type="submission" date="2016-10" db="EMBL/GenBank/DDBJ databases">
        <authorList>
            <person name="de Groot N.N."/>
        </authorList>
    </citation>
    <scope>NUCLEOTIDE SEQUENCE [LARGE SCALE GENOMIC DNA]</scope>
    <source>
        <strain evidence="6 7">DSM 27630</strain>
    </source>
</reference>
<evidence type="ECO:0000256" key="1">
    <source>
        <dbReference type="ARBA" id="ARBA00009792"/>
    </source>
</evidence>